<evidence type="ECO:0000256" key="10">
    <source>
        <dbReference type="ARBA" id="ARBA00030930"/>
    </source>
</evidence>
<dbReference type="Ensembl" id="ENSSBOT00000056612.1">
    <property type="protein sequence ID" value="ENSSBOP00000039650.1"/>
    <property type="gene ID" value="ENSSBOG00000035836.1"/>
</dbReference>
<keyword evidence="5" id="KW-0645">Protease</keyword>
<evidence type="ECO:0000256" key="6">
    <source>
        <dbReference type="ARBA" id="ARBA00022801"/>
    </source>
</evidence>
<evidence type="ECO:0000256" key="5">
    <source>
        <dbReference type="ARBA" id="ARBA00022670"/>
    </source>
</evidence>
<dbReference type="FunFam" id="3.40.220.10:FF:000005">
    <property type="entry name" value="cytosol aminopeptidase"/>
    <property type="match status" value="1"/>
</dbReference>
<keyword evidence="6" id="KW-0378">Hydrolase</keyword>
<dbReference type="Pfam" id="PF00883">
    <property type="entry name" value="Peptidase_M17"/>
    <property type="match status" value="1"/>
</dbReference>
<evidence type="ECO:0000256" key="12">
    <source>
        <dbReference type="ARBA" id="ARBA00031564"/>
    </source>
</evidence>
<dbReference type="GO" id="GO:0005737">
    <property type="term" value="C:cytoplasm"/>
    <property type="evidence" value="ECO:0007669"/>
    <property type="project" value="InterPro"/>
</dbReference>
<dbReference type="GO" id="GO:0006508">
    <property type="term" value="P:proteolysis"/>
    <property type="evidence" value="ECO:0007669"/>
    <property type="project" value="UniProtKB-KW"/>
</dbReference>
<comment type="catalytic activity">
    <reaction evidence="15">
        <text>L-cysteinylglycine + H2O = L-cysteine + glycine</text>
        <dbReference type="Rhea" id="RHEA:28783"/>
        <dbReference type="ChEBI" id="CHEBI:15377"/>
        <dbReference type="ChEBI" id="CHEBI:35235"/>
        <dbReference type="ChEBI" id="CHEBI:57305"/>
        <dbReference type="ChEBI" id="CHEBI:61694"/>
    </reaction>
    <physiologicalReaction direction="left-to-right" evidence="15">
        <dbReference type="Rhea" id="RHEA:28784"/>
    </physiologicalReaction>
</comment>
<dbReference type="PROSITE" id="PS00631">
    <property type="entry name" value="CYTOSOL_AP"/>
    <property type="match status" value="1"/>
</dbReference>
<dbReference type="InterPro" id="IPR043472">
    <property type="entry name" value="Macro_dom-like"/>
</dbReference>
<dbReference type="SUPFAM" id="SSF52949">
    <property type="entry name" value="Macro domain-like"/>
    <property type="match status" value="1"/>
</dbReference>
<evidence type="ECO:0000256" key="13">
    <source>
        <dbReference type="ARBA" id="ARBA00045966"/>
    </source>
</evidence>
<dbReference type="GeneTree" id="ENSGT00530000063255"/>
<evidence type="ECO:0000256" key="14">
    <source>
        <dbReference type="ARBA" id="ARBA00047881"/>
    </source>
</evidence>
<keyword evidence="4" id="KW-0031">Aminopeptidase</keyword>
<comment type="catalytic activity">
    <reaction evidence="7">
        <text>an S-substituted L-cysteinylglycine + H2O = an S-substituted L-cysteine + glycine</text>
        <dbReference type="Rhea" id="RHEA:60444"/>
        <dbReference type="ChEBI" id="CHEBI:15377"/>
        <dbReference type="ChEBI" id="CHEBI:57305"/>
        <dbReference type="ChEBI" id="CHEBI:58717"/>
        <dbReference type="ChEBI" id="CHEBI:143103"/>
        <dbReference type="EC" id="3.4.13.23"/>
    </reaction>
    <physiologicalReaction direction="left-to-right" evidence="7">
        <dbReference type="Rhea" id="RHEA:60445"/>
    </physiologicalReaction>
</comment>
<accession>A0A2K6V679</accession>
<dbReference type="EC" id="3.4.13.23" evidence="8"/>
<comment type="function">
    <text evidence="13">Cytosolic metallopeptidase that catalyzes the removal of unsubstituted N-terminal hydrophobic amino acids from various peptides. The presence of Zn(2+) ions is essential for the peptidase activity, and the association with other cofactors can modulate the substrate spectificity of the enzyme. For instance, in the presence of Mn(2+), it displays a specific Cys-Gly hydrolyzing activity of Cys-Gly-S-conjugates. Involved in the metabolism of glutathione and in the degradation of glutathione S-conjugates, which may play a role in the control of the cell redox status.</text>
</comment>
<dbReference type="Gene3D" id="3.40.630.10">
    <property type="entry name" value="Zn peptidases"/>
    <property type="match status" value="1"/>
</dbReference>
<evidence type="ECO:0000256" key="11">
    <source>
        <dbReference type="ARBA" id="ARBA00030997"/>
    </source>
</evidence>
<dbReference type="Pfam" id="PF02789">
    <property type="entry name" value="Peptidase_M17_N"/>
    <property type="match status" value="1"/>
</dbReference>
<evidence type="ECO:0000313" key="17">
    <source>
        <dbReference type="Ensembl" id="ENSSBOP00000039650.1"/>
    </source>
</evidence>
<evidence type="ECO:0000256" key="2">
    <source>
        <dbReference type="ARBA" id="ARBA00011643"/>
    </source>
</evidence>
<evidence type="ECO:0000256" key="7">
    <source>
        <dbReference type="ARBA" id="ARBA00023511"/>
    </source>
</evidence>
<dbReference type="InterPro" id="IPR011356">
    <property type="entry name" value="Leucine_aapep/pepB"/>
</dbReference>
<dbReference type="SUPFAM" id="SSF53187">
    <property type="entry name" value="Zn-dependent exopeptidases"/>
    <property type="match status" value="1"/>
</dbReference>
<keyword evidence="18" id="KW-1185">Reference proteome</keyword>
<comment type="similarity">
    <text evidence="1">Belongs to the peptidase M17 family.</text>
</comment>
<dbReference type="InterPro" id="IPR008283">
    <property type="entry name" value="Peptidase_M17_N"/>
</dbReference>
<dbReference type="STRING" id="39432.ENSSBOP00000039650"/>
<proteinExistence type="inferred from homology"/>
<dbReference type="Gene3D" id="3.40.220.10">
    <property type="entry name" value="Leucine Aminopeptidase, subunit E, domain 1"/>
    <property type="match status" value="1"/>
</dbReference>
<evidence type="ECO:0000256" key="3">
    <source>
        <dbReference type="ARBA" id="ARBA00014190"/>
    </source>
</evidence>
<evidence type="ECO:0000256" key="15">
    <source>
        <dbReference type="ARBA" id="ARBA00049107"/>
    </source>
</evidence>
<reference evidence="17" key="2">
    <citation type="submission" date="2025-09" db="UniProtKB">
        <authorList>
            <consortium name="Ensembl"/>
        </authorList>
    </citation>
    <scope>IDENTIFICATION</scope>
</reference>
<evidence type="ECO:0000259" key="16">
    <source>
        <dbReference type="PROSITE" id="PS00631"/>
    </source>
</evidence>
<reference evidence="17" key="1">
    <citation type="submission" date="2025-08" db="UniProtKB">
        <authorList>
            <consortium name="Ensembl"/>
        </authorList>
    </citation>
    <scope>IDENTIFICATION</scope>
</reference>
<dbReference type="Proteomes" id="UP000233220">
    <property type="component" value="Unplaced"/>
</dbReference>
<comment type="subunit">
    <text evidence="2">Homohexamer.</text>
</comment>
<evidence type="ECO:0000256" key="9">
    <source>
        <dbReference type="ARBA" id="ARBA00029605"/>
    </source>
</evidence>
<dbReference type="PRINTS" id="PR00481">
    <property type="entry name" value="LAMNOPPTDASE"/>
</dbReference>
<evidence type="ECO:0000256" key="4">
    <source>
        <dbReference type="ARBA" id="ARBA00022438"/>
    </source>
</evidence>
<evidence type="ECO:0000256" key="8">
    <source>
        <dbReference type="ARBA" id="ARBA00023625"/>
    </source>
</evidence>
<dbReference type="PANTHER" id="PTHR11963:SF23">
    <property type="entry name" value="CYTOSOL AMINOPEPTIDASE"/>
    <property type="match status" value="1"/>
</dbReference>
<organism evidence="17 18">
    <name type="scientific">Saimiri boliviensis boliviensis</name>
    <name type="common">Bolivian squirrel monkey</name>
    <dbReference type="NCBI Taxonomy" id="39432"/>
    <lineage>
        <taxon>Eukaryota</taxon>
        <taxon>Metazoa</taxon>
        <taxon>Chordata</taxon>
        <taxon>Craniata</taxon>
        <taxon>Vertebrata</taxon>
        <taxon>Euteleostomi</taxon>
        <taxon>Mammalia</taxon>
        <taxon>Eutheria</taxon>
        <taxon>Euarchontoglires</taxon>
        <taxon>Primates</taxon>
        <taxon>Haplorrhini</taxon>
        <taxon>Platyrrhini</taxon>
        <taxon>Cebidae</taxon>
        <taxon>Saimiriinae</taxon>
        <taxon>Saimiri</taxon>
    </lineage>
</organism>
<evidence type="ECO:0000256" key="1">
    <source>
        <dbReference type="ARBA" id="ARBA00009528"/>
    </source>
</evidence>
<evidence type="ECO:0000313" key="18">
    <source>
        <dbReference type="Proteomes" id="UP000233220"/>
    </source>
</evidence>
<comment type="catalytic activity">
    <reaction evidence="14">
        <text>S-benzyl-L-cysteinylglycine + H2O = S-benzyl-L-cysteine + glycine</text>
        <dbReference type="Rhea" id="RHEA:62568"/>
        <dbReference type="ChEBI" id="CHEBI:15377"/>
        <dbReference type="ChEBI" id="CHEBI:57305"/>
        <dbReference type="ChEBI" id="CHEBI:145802"/>
        <dbReference type="ChEBI" id="CHEBI:145803"/>
    </reaction>
    <physiologicalReaction direction="left-to-right" evidence="14">
        <dbReference type="Rhea" id="RHEA:62569"/>
    </physiologicalReaction>
</comment>
<dbReference type="CDD" id="cd00433">
    <property type="entry name" value="Peptidase_M17"/>
    <property type="match status" value="1"/>
</dbReference>
<feature type="domain" description="Cytosol aminopeptidase" evidence="16">
    <location>
        <begin position="351"/>
        <end position="358"/>
    </location>
</feature>
<sequence>MFGFFNLKSFKAAGCFGSWGLSAADMMKGLVLGIYSKEKEGDVPQFTSAGENSDKLIAGKLRETLKKSGPPPKAGKTRTFYGLHQDFPSVVLVGLSKKAAGIDKQENWHEGKENTRAAVAAGYRQIQDLGLSSMEVDPCGDAQAAAEVAVLGLYKYKDLKQKKKMAMSAVKLYGSGDQEAWQKEVLFASVQNLACQLMETPANEMMPTRFAEIIEKNLKSVSSKSEVHIRSKPWIEEQAMGSFLSVAKGSDEPPVFLEIHYKGSPNANEPPLAFVGKGIAFDSGGISINASANTDLMRADMGGAATICSAIVSAAKFNLPINIIGLASLCENMPSGKANKARNGKAIEVDNTDAEGRLILADVLCYVHTFNPKVILNAATSTGAMDVALESGATGVFTNSSWLWNKLFEASIETGDRVWRMPLFEHYTRQVVDCQLADVNNIGKYRSPGACTVAAFLKEFMTHPKWAHLDIAGVMINKDEGPYLRKEFLLRFSQDNA</sequence>
<dbReference type="InterPro" id="IPR000819">
    <property type="entry name" value="Peptidase_M17_C"/>
</dbReference>
<dbReference type="GO" id="GO:0070006">
    <property type="term" value="F:metalloaminopeptidase activity"/>
    <property type="evidence" value="ECO:0007669"/>
    <property type="project" value="InterPro"/>
</dbReference>
<name>A0A2K6V679_SAIBB</name>
<dbReference type="PANTHER" id="PTHR11963">
    <property type="entry name" value="LEUCINE AMINOPEPTIDASE-RELATED"/>
    <property type="match status" value="1"/>
</dbReference>
<protein>
    <recommendedName>
        <fullName evidence="3">Cytosol aminopeptidase</fullName>
        <ecNumber evidence="8">3.4.13.23</ecNumber>
    </recommendedName>
    <alternativeName>
        <fullName evidence="11">Cysteinylglycine-S-conjugate dipeptidase</fullName>
    </alternativeName>
    <alternativeName>
        <fullName evidence="12">Leucine aminopeptidase 3</fullName>
    </alternativeName>
    <alternativeName>
        <fullName evidence="10">Proline aminopeptidase</fullName>
    </alternativeName>
    <alternativeName>
        <fullName evidence="9">Prolyl aminopeptidase</fullName>
    </alternativeName>
</protein>
<dbReference type="AlphaFoldDB" id="A0A2K6V679"/>
<dbReference type="GO" id="GO:0030145">
    <property type="term" value="F:manganese ion binding"/>
    <property type="evidence" value="ECO:0007669"/>
    <property type="project" value="InterPro"/>
</dbReference>